<reference evidence="2 3" key="1">
    <citation type="journal article" date="2014" name="BMC Genomics">
        <title>Comparison of environmental and isolate Sulfobacillus genomes reveals diverse carbon, sulfur, nitrogen, and hydrogen metabolisms.</title>
        <authorList>
            <person name="Justice N.B."/>
            <person name="Norman A."/>
            <person name="Brown C.T."/>
            <person name="Singh A."/>
            <person name="Thomas B.C."/>
            <person name="Banfield J.F."/>
        </authorList>
    </citation>
    <scope>NUCLEOTIDE SEQUENCE [LARGE SCALE GENOMIC DNA]</scope>
    <source>
        <strain evidence="2">AMDSBA3</strain>
    </source>
</reference>
<evidence type="ECO:0000313" key="3">
    <source>
        <dbReference type="Proteomes" id="UP000241848"/>
    </source>
</evidence>
<name>A0A2T2WCC6_9FIRM</name>
<dbReference type="AlphaFoldDB" id="A0A2T2WCC6"/>
<comment type="caution">
    <text evidence="2">The sequence shown here is derived from an EMBL/GenBank/DDBJ whole genome shotgun (WGS) entry which is preliminary data.</text>
</comment>
<evidence type="ECO:0000256" key="1">
    <source>
        <dbReference type="SAM" id="Phobius"/>
    </source>
</evidence>
<dbReference type="EMBL" id="PXYV01000122">
    <property type="protein sequence ID" value="PSR19894.1"/>
    <property type="molecule type" value="Genomic_DNA"/>
</dbReference>
<proteinExistence type="predicted"/>
<evidence type="ECO:0000313" key="2">
    <source>
        <dbReference type="EMBL" id="PSR19894.1"/>
    </source>
</evidence>
<feature type="transmembrane region" description="Helical" evidence="1">
    <location>
        <begin position="12"/>
        <end position="32"/>
    </location>
</feature>
<dbReference type="Proteomes" id="UP000241848">
    <property type="component" value="Unassembled WGS sequence"/>
</dbReference>
<keyword evidence="1" id="KW-0472">Membrane</keyword>
<sequence length="66" mass="7544">MLVRRHRIAGFVLLRALRMLVLPLDFWLMFFVCPEPFPPLLLPDPKPDEEVLCVLFGHATGSVTVL</sequence>
<protein>
    <submittedName>
        <fullName evidence="2">Uncharacterized protein</fullName>
    </submittedName>
</protein>
<keyword evidence="1" id="KW-0812">Transmembrane</keyword>
<accession>A0A2T2WCC6</accession>
<keyword evidence="1" id="KW-1133">Transmembrane helix</keyword>
<organism evidence="2 3">
    <name type="scientific">Sulfobacillus acidophilus</name>
    <dbReference type="NCBI Taxonomy" id="53633"/>
    <lineage>
        <taxon>Bacteria</taxon>
        <taxon>Bacillati</taxon>
        <taxon>Bacillota</taxon>
        <taxon>Clostridia</taxon>
        <taxon>Eubacteriales</taxon>
        <taxon>Clostridiales Family XVII. Incertae Sedis</taxon>
        <taxon>Sulfobacillus</taxon>
    </lineage>
</organism>
<gene>
    <name evidence="2" type="ORF">C7B45_17680</name>
</gene>